<reference evidence="1 2" key="1">
    <citation type="journal article" date="2010" name="Genome Biol.">
        <title>A first genome assembly of the barley fungal pathogen Pyrenophora teres f. teres.</title>
        <authorList>
            <person name="Ellwood S.R."/>
            <person name="Liu Z."/>
            <person name="Syme R.A."/>
            <person name="Lai Z."/>
            <person name="Hane J.K."/>
            <person name="Keiper F."/>
            <person name="Moffat C.S."/>
            <person name="Oliver R.P."/>
            <person name="Friesen T.L."/>
        </authorList>
    </citation>
    <scope>NUCLEOTIDE SEQUENCE [LARGE SCALE GENOMIC DNA]</scope>
    <source>
        <strain evidence="1 2">0-1</strain>
    </source>
</reference>
<accession>E3RHV3</accession>
<sequence>MLSQNNSNSSYEEGRIDLALQAYNLGQFKSLRRAAAAFSVRHQRLSDRLNKIKYRAQAPPNSARGGIPVGKNWPERFVSRTEELKMASNRAKDR</sequence>
<dbReference type="SUPFAM" id="SSF46689">
    <property type="entry name" value="Homeodomain-like"/>
    <property type="match status" value="1"/>
</dbReference>
<keyword evidence="2" id="KW-1185">Reference proteome</keyword>
<dbReference type="Proteomes" id="UP000001067">
    <property type="component" value="Unassembled WGS sequence"/>
</dbReference>
<dbReference type="EMBL" id="GL533164">
    <property type="protein sequence ID" value="EFQ94696.1"/>
    <property type="molecule type" value="Genomic_DNA"/>
</dbReference>
<gene>
    <name evidence="1" type="ORF">PTT_07528</name>
</gene>
<protein>
    <recommendedName>
        <fullName evidence="3">HTH psq-type domain-containing protein</fullName>
    </recommendedName>
</protein>
<dbReference type="KEGG" id="pte:PTT_07528"/>
<dbReference type="OrthoDB" id="3794898at2759"/>
<name>E3RHV3_PYRTT</name>
<dbReference type="HOGENOM" id="CLU_2387288_0_0_1"/>
<organism evidence="2">
    <name type="scientific">Pyrenophora teres f. teres (strain 0-1)</name>
    <name type="common">Barley net blotch fungus</name>
    <name type="synonym">Drechslera teres f. teres</name>
    <dbReference type="NCBI Taxonomy" id="861557"/>
    <lineage>
        <taxon>Eukaryota</taxon>
        <taxon>Fungi</taxon>
        <taxon>Dikarya</taxon>
        <taxon>Ascomycota</taxon>
        <taxon>Pezizomycotina</taxon>
        <taxon>Dothideomycetes</taxon>
        <taxon>Pleosporomycetidae</taxon>
        <taxon>Pleosporales</taxon>
        <taxon>Pleosporineae</taxon>
        <taxon>Pleosporaceae</taxon>
        <taxon>Pyrenophora</taxon>
    </lineage>
</organism>
<proteinExistence type="predicted"/>
<evidence type="ECO:0000313" key="1">
    <source>
        <dbReference type="EMBL" id="EFQ94696.1"/>
    </source>
</evidence>
<dbReference type="InterPro" id="IPR009057">
    <property type="entry name" value="Homeodomain-like_sf"/>
</dbReference>
<dbReference type="AlphaFoldDB" id="E3RHV3"/>
<evidence type="ECO:0008006" key="3">
    <source>
        <dbReference type="Google" id="ProtNLM"/>
    </source>
</evidence>
<evidence type="ECO:0000313" key="2">
    <source>
        <dbReference type="Proteomes" id="UP000001067"/>
    </source>
</evidence>